<dbReference type="AlphaFoldDB" id="A0A264W254"/>
<evidence type="ECO:0000313" key="1">
    <source>
        <dbReference type="EMBL" id="OZS77634.1"/>
    </source>
</evidence>
<gene>
    <name evidence="1" type="ORF">CF394_10520</name>
</gene>
<reference evidence="1 2" key="1">
    <citation type="submission" date="2017-07" db="EMBL/GenBank/DDBJ databases">
        <title>Tetzosporium hominis gen.nov. sp.nov.</title>
        <authorList>
            <person name="Tetz G."/>
            <person name="Tetz V."/>
        </authorList>
    </citation>
    <scope>NUCLEOTIDE SEQUENCE [LARGE SCALE GENOMIC DNA]</scope>
    <source>
        <strain evidence="1 2">VT-49</strain>
    </source>
</reference>
<accession>A0A264W254</accession>
<protein>
    <submittedName>
        <fullName evidence="1">Uncharacterized protein</fullName>
    </submittedName>
</protein>
<keyword evidence="2" id="KW-1185">Reference proteome</keyword>
<evidence type="ECO:0000313" key="2">
    <source>
        <dbReference type="Proteomes" id="UP000217065"/>
    </source>
</evidence>
<dbReference type="EMBL" id="NOKQ01000220">
    <property type="protein sequence ID" value="OZS77634.1"/>
    <property type="molecule type" value="Genomic_DNA"/>
</dbReference>
<dbReference type="Proteomes" id="UP000217065">
    <property type="component" value="Unassembled WGS sequence"/>
</dbReference>
<name>A0A264W254_9BACL</name>
<sequence length="74" mass="7923">MISGIDLILQETAPRSTAHFITTFFAVTNMGEGEGNDTRSVVSEWFEEPAVGGQSAMKSGTGLVRNFSGIGRTR</sequence>
<proteinExistence type="predicted"/>
<organism evidence="1 2">
    <name type="scientific">Tetzosporium hominis</name>
    <dbReference type="NCBI Taxonomy" id="2020506"/>
    <lineage>
        <taxon>Bacteria</taxon>
        <taxon>Bacillati</taxon>
        <taxon>Bacillota</taxon>
        <taxon>Bacilli</taxon>
        <taxon>Bacillales</taxon>
        <taxon>Caryophanaceae</taxon>
        <taxon>Tetzosporium</taxon>
    </lineage>
</organism>
<comment type="caution">
    <text evidence="1">The sequence shown here is derived from an EMBL/GenBank/DDBJ whole genome shotgun (WGS) entry which is preliminary data.</text>
</comment>